<sequence>MAGKKQPGLIDMVSILLEEMEKNRKSTKDLFAVADTLNSKMDSLKNHNPKLNIDSLKVELDKFQNQSNLNKNEMIKLVYNHIESLKKHRLEISQIKPPDELSWYQDIKVWLIIFLSFYSIYISYLLYQSNSNLSTLIELRTTLNSK</sequence>
<dbReference type="EMBL" id="JADFTZ010000004">
    <property type="protein sequence ID" value="MBE9576976.1"/>
    <property type="molecule type" value="Genomic_DNA"/>
</dbReference>
<keyword evidence="1" id="KW-0812">Transmembrane</keyword>
<gene>
    <name evidence="2" type="ORF">IM755_09680</name>
</gene>
<keyword evidence="1" id="KW-0472">Membrane</keyword>
<reference evidence="2 3" key="1">
    <citation type="submission" date="2020-10" db="EMBL/GenBank/DDBJ databases">
        <title>The genome sequence of Flavobacterium aquaticum 1Y8A.</title>
        <authorList>
            <person name="Liu Y."/>
        </authorList>
    </citation>
    <scope>NUCLEOTIDE SEQUENCE [LARGE SCALE GENOMIC DNA]</scope>
    <source>
        <strain evidence="2 3">1Y8A</strain>
    </source>
</reference>
<keyword evidence="1" id="KW-1133">Transmembrane helix</keyword>
<organism evidence="2 3">
    <name type="scientific">Flavobacterium proteolyticum</name>
    <dbReference type="NCBI Taxonomy" id="2911683"/>
    <lineage>
        <taxon>Bacteria</taxon>
        <taxon>Pseudomonadati</taxon>
        <taxon>Bacteroidota</taxon>
        <taxon>Flavobacteriia</taxon>
        <taxon>Flavobacteriales</taxon>
        <taxon>Flavobacteriaceae</taxon>
        <taxon>Flavobacterium</taxon>
    </lineage>
</organism>
<protein>
    <submittedName>
        <fullName evidence="2">Uncharacterized protein</fullName>
    </submittedName>
</protein>
<feature type="transmembrane region" description="Helical" evidence="1">
    <location>
        <begin position="107"/>
        <end position="127"/>
    </location>
</feature>
<accession>A0ABR9WTK3</accession>
<dbReference type="Proteomes" id="UP000656274">
    <property type="component" value="Unassembled WGS sequence"/>
</dbReference>
<name>A0ABR9WTK3_9FLAO</name>
<dbReference type="RefSeq" id="WP_194096255.1">
    <property type="nucleotide sequence ID" value="NZ_JADFTZ010000004.1"/>
</dbReference>
<evidence type="ECO:0000256" key="1">
    <source>
        <dbReference type="SAM" id="Phobius"/>
    </source>
</evidence>
<comment type="caution">
    <text evidence="2">The sequence shown here is derived from an EMBL/GenBank/DDBJ whole genome shotgun (WGS) entry which is preliminary data.</text>
</comment>
<proteinExistence type="predicted"/>
<evidence type="ECO:0000313" key="3">
    <source>
        <dbReference type="Proteomes" id="UP000656274"/>
    </source>
</evidence>
<evidence type="ECO:0000313" key="2">
    <source>
        <dbReference type="EMBL" id="MBE9576976.1"/>
    </source>
</evidence>
<keyword evidence="3" id="KW-1185">Reference proteome</keyword>